<keyword evidence="2" id="KW-1185">Reference proteome</keyword>
<evidence type="ECO:0000313" key="2">
    <source>
        <dbReference type="Proteomes" id="UP001597548"/>
    </source>
</evidence>
<dbReference type="EMBL" id="JBHUOS010000016">
    <property type="protein sequence ID" value="MFD2917925.1"/>
    <property type="molecule type" value="Genomic_DNA"/>
</dbReference>
<sequence>MDNPFRDLDKPLKSVPQELKSKVMNDIAIAKLLMELAELFSYNLADVIETVMSKRDKN</sequence>
<proteinExistence type="predicted"/>
<comment type="caution">
    <text evidence="1">The sequence shown here is derived from an EMBL/GenBank/DDBJ whole genome shotgun (WGS) entry which is preliminary data.</text>
</comment>
<dbReference type="Proteomes" id="UP001597548">
    <property type="component" value="Unassembled WGS sequence"/>
</dbReference>
<gene>
    <name evidence="1" type="ORF">ACFS29_19890</name>
</gene>
<reference evidence="2" key="1">
    <citation type="journal article" date="2019" name="Int. J. Syst. Evol. Microbiol.">
        <title>The Global Catalogue of Microorganisms (GCM) 10K type strain sequencing project: providing services to taxonomists for standard genome sequencing and annotation.</title>
        <authorList>
            <consortium name="The Broad Institute Genomics Platform"/>
            <consortium name="The Broad Institute Genome Sequencing Center for Infectious Disease"/>
            <person name="Wu L."/>
            <person name="Ma J."/>
        </authorList>
    </citation>
    <scope>NUCLEOTIDE SEQUENCE [LARGE SCALE GENOMIC DNA]</scope>
    <source>
        <strain evidence="2">KCTC 32514</strain>
    </source>
</reference>
<name>A0ABW5ZY15_9FLAO</name>
<protein>
    <submittedName>
        <fullName evidence="1">Uncharacterized protein</fullName>
    </submittedName>
</protein>
<accession>A0ABW5ZY15</accession>
<dbReference type="RefSeq" id="WP_194506859.1">
    <property type="nucleotide sequence ID" value="NZ_JADILU010000002.1"/>
</dbReference>
<organism evidence="1 2">
    <name type="scientific">Psychroserpens luteus</name>
    <dbReference type="NCBI Taxonomy" id="1434066"/>
    <lineage>
        <taxon>Bacteria</taxon>
        <taxon>Pseudomonadati</taxon>
        <taxon>Bacteroidota</taxon>
        <taxon>Flavobacteriia</taxon>
        <taxon>Flavobacteriales</taxon>
        <taxon>Flavobacteriaceae</taxon>
        <taxon>Psychroserpens</taxon>
    </lineage>
</organism>
<evidence type="ECO:0000313" key="1">
    <source>
        <dbReference type="EMBL" id="MFD2917925.1"/>
    </source>
</evidence>